<comment type="caution">
    <text evidence="2">The sequence shown here is derived from an EMBL/GenBank/DDBJ whole genome shotgun (WGS) entry which is preliminary data.</text>
</comment>
<dbReference type="PANTHER" id="PTHR47020">
    <property type="entry name" value="HILLARIN"/>
    <property type="match status" value="1"/>
</dbReference>
<reference evidence="2 3" key="1">
    <citation type="submission" date="2022-12" db="EMBL/GenBank/DDBJ databases">
        <title>Chromosome-level genome of Tegillarca granosa.</title>
        <authorList>
            <person name="Kim J."/>
        </authorList>
    </citation>
    <scope>NUCLEOTIDE SEQUENCE [LARGE SCALE GENOMIC DNA]</scope>
    <source>
        <strain evidence="2">Teg-2019</strain>
        <tissue evidence="2">Adductor muscle</tissue>
    </source>
</reference>
<dbReference type="Pfam" id="PF23265">
    <property type="entry name" value="Ig-like_KY"/>
    <property type="match status" value="1"/>
</dbReference>
<dbReference type="Proteomes" id="UP001217089">
    <property type="component" value="Unassembled WGS sequence"/>
</dbReference>
<dbReference type="EMBL" id="JARBDR010000903">
    <property type="protein sequence ID" value="KAJ8304490.1"/>
    <property type="molecule type" value="Genomic_DNA"/>
</dbReference>
<name>A0ABQ9EH07_TEGGR</name>
<keyword evidence="3" id="KW-1185">Reference proteome</keyword>
<evidence type="ECO:0000259" key="1">
    <source>
        <dbReference type="Pfam" id="PF23265"/>
    </source>
</evidence>
<dbReference type="InterPro" id="IPR056564">
    <property type="entry name" value="Ig-like_KY"/>
</dbReference>
<organism evidence="2 3">
    <name type="scientific">Tegillarca granosa</name>
    <name type="common">Malaysian cockle</name>
    <name type="synonym">Anadara granosa</name>
    <dbReference type="NCBI Taxonomy" id="220873"/>
    <lineage>
        <taxon>Eukaryota</taxon>
        <taxon>Metazoa</taxon>
        <taxon>Spiralia</taxon>
        <taxon>Lophotrochozoa</taxon>
        <taxon>Mollusca</taxon>
        <taxon>Bivalvia</taxon>
        <taxon>Autobranchia</taxon>
        <taxon>Pteriomorphia</taxon>
        <taxon>Arcoida</taxon>
        <taxon>Arcoidea</taxon>
        <taxon>Arcidae</taxon>
        <taxon>Tegillarca</taxon>
    </lineage>
</organism>
<protein>
    <recommendedName>
        <fullName evidence="1">KY-like immunoglobulin-like domain-containing protein</fullName>
    </recommendedName>
</protein>
<gene>
    <name evidence="2" type="ORF">KUTeg_018073</name>
</gene>
<dbReference type="InterPro" id="IPR053041">
    <property type="entry name" value="Transglut-like_Superfamily_Mod"/>
</dbReference>
<evidence type="ECO:0000313" key="3">
    <source>
        <dbReference type="Proteomes" id="UP001217089"/>
    </source>
</evidence>
<evidence type="ECO:0000313" key="2">
    <source>
        <dbReference type="EMBL" id="KAJ8304490.1"/>
    </source>
</evidence>
<accession>A0ABQ9EH07</accession>
<proteinExistence type="predicted"/>
<dbReference type="PANTHER" id="PTHR47020:SF1">
    <property type="entry name" value="HILLARIN"/>
    <property type="match status" value="1"/>
</dbReference>
<feature type="domain" description="KY-like immunoglobulin-like" evidence="1">
    <location>
        <begin position="271"/>
        <end position="412"/>
    </location>
</feature>
<sequence length="607" mass="69534">MGICNSVYTRKIQNINKRYQEENCDEQYIRKKVQTETIQTGSSVIFEVEDTVDESNETAVKQLNNITWFESWKPQAPKSVTKTFPDLVKYLTMNLINSPHREMLTVRAIIAWYLKVQDMTNGIGNQETPKGLLSLLGQMKTTYSTFFTVLCRKARIKTVQINGISKFGHYLPGDRDTSSLENKWNAVYIKGEWKLIHTYRACVSLSESSAWTWIKLPSANNEVMKHWKTSVEVIQSALKEYYIMTSPREFLYTCYPYKKKWQMLENPVSREEFLDMPYLLPTFFGLGLSLKSKQSCLLKSVNGSVTIEIECSLKNAKTLNMWYELIFTEKDTKATSGSSLVEINDVYFTFDNLQKYVTMIRNGEHWRFIVHLPVEGSYRLLLYGGPSGQHLLRICEFRLDCEQPNWGCVPLPFNPGIVGFGPGSFSEEAGLYIPSNRNGLIFTGRNCGVNIVFQMDEEALNDTGIKAELIHIKSGSRSIVLCDVEETTKMLRLTTTIPEDGDYILTIATVNENNLNADILDENDFKNICNYYITESVDSNFEDVLKTEIDSLERFKVKMESMGNFTQLPPHVNESLSEVTNITKPHYKIQEILRATLLLLGEPEDTI</sequence>